<dbReference type="EMBL" id="FNQE01000014">
    <property type="protein sequence ID" value="SDY99841.1"/>
    <property type="molecule type" value="Genomic_DNA"/>
</dbReference>
<dbReference type="AlphaFoldDB" id="A0A1H3PFI4"/>
<organism evidence="1 2">
    <name type="scientific">Proteiniborus ethanoligenes</name>
    <dbReference type="NCBI Taxonomy" id="415015"/>
    <lineage>
        <taxon>Bacteria</taxon>
        <taxon>Bacillati</taxon>
        <taxon>Bacillota</taxon>
        <taxon>Clostridia</taxon>
        <taxon>Eubacteriales</taxon>
        <taxon>Proteiniborus</taxon>
    </lineage>
</organism>
<sequence>MHLKPEEIYSKFNEVNIKIKIPKELLLSLLRQINRHLEILRYEEGVIDDFAIHENIANTEMIMTKLLILMAEPYNRKEIILELNIAEFLVFRECVHLNLQLMGIHNKKYEDLVWQIESIYSMLNKKDIKEYRDYINNYQENRTALS</sequence>
<evidence type="ECO:0000313" key="2">
    <source>
        <dbReference type="Proteomes" id="UP000198625"/>
    </source>
</evidence>
<evidence type="ECO:0000313" key="1">
    <source>
        <dbReference type="EMBL" id="SDY99841.1"/>
    </source>
</evidence>
<accession>A0A1H3PFI4</accession>
<dbReference type="STRING" id="415015.SAMN05660462_01488"/>
<dbReference type="Proteomes" id="UP000198625">
    <property type="component" value="Unassembled WGS sequence"/>
</dbReference>
<reference evidence="1 2" key="1">
    <citation type="submission" date="2016-10" db="EMBL/GenBank/DDBJ databases">
        <authorList>
            <person name="de Groot N.N."/>
        </authorList>
    </citation>
    <scope>NUCLEOTIDE SEQUENCE [LARGE SCALE GENOMIC DNA]</scope>
    <source>
        <strain evidence="1 2">DSM 21650</strain>
    </source>
</reference>
<dbReference type="OrthoDB" id="1909320at2"/>
<proteinExistence type="predicted"/>
<dbReference type="RefSeq" id="WP_091729301.1">
    <property type="nucleotide sequence ID" value="NZ_FNQE01000014.1"/>
</dbReference>
<name>A0A1H3PFI4_9FIRM</name>
<protein>
    <submittedName>
        <fullName evidence="1">Uncharacterized protein</fullName>
    </submittedName>
</protein>
<gene>
    <name evidence="1" type="ORF">SAMN05660462_01488</name>
</gene>
<keyword evidence="2" id="KW-1185">Reference proteome</keyword>